<evidence type="ECO:0000256" key="4">
    <source>
        <dbReference type="ARBA" id="ARBA00022695"/>
    </source>
</evidence>
<comment type="catalytic activity">
    <reaction evidence="8">
        <text>DNA(n) + a 2'-deoxyribonucleoside 5'-triphosphate = DNA(n+1) + diphosphate</text>
        <dbReference type="Rhea" id="RHEA:22508"/>
        <dbReference type="Rhea" id="RHEA-COMP:17339"/>
        <dbReference type="Rhea" id="RHEA-COMP:17340"/>
        <dbReference type="ChEBI" id="CHEBI:33019"/>
        <dbReference type="ChEBI" id="CHEBI:61560"/>
        <dbReference type="ChEBI" id="CHEBI:173112"/>
        <dbReference type="EC" id="2.7.7.7"/>
    </reaction>
</comment>
<dbReference type="GO" id="GO:0003677">
    <property type="term" value="F:DNA binding"/>
    <property type="evidence" value="ECO:0007669"/>
    <property type="project" value="InterPro"/>
</dbReference>
<dbReference type="PANTHER" id="PTHR34388">
    <property type="entry name" value="DNA POLYMERASE III SUBUNIT DELTA"/>
    <property type="match status" value="1"/>
</dbReference>
<dbReference type="SUPFAM" id="SSF52540">
    <property type="entry name" value="P-loop containing nucleoside triphosphate hydrolases"/>
    <property type="match status" value="1"/>
</dbReference>
<dbReference type="Pfam" id="PF06144">
    <property type="entry name" value="DNA_pol3_delta"/>
    <property type="match status" value="1"/>
</dbReference>
<protein>
    <recommendedName>
        <fullName evidence="2">DNA polymerase III subunit delta</fullName>
        <ecNumber evidence="1">2.7.7.7</ecNumber>
    </recommendedName>
</protein>
<dbReference type="OrthoDB" id="9775929at2"/>
<dbReference type="NCBIfam" id="TIGR01128">
    <property type="entry name" value="holA"/>
    <property type="match status" value="1"/>
</dbReference>
<evidence type="ECO:0000256" key="2">
    <source>
        <dbReference type="ARBA" id="ARBA00017703"/>
    </source>
</evidence>
<keyword evidence="12" id="KW-1185">Reference proteome</keyword>
<gene>
    <name evidence="11" type="primary">holA</name>
    <name evidence="11" type="ORF">NCTC503_01661</name>
</gene>
<sequence>MIHNKEFLRNLKEGKINNSYIFCGTDENMIKESVEKIKKKVLSTDFMDLNYVAFHGDKVTEDQILNACETLPFMSDKKIVLIYRASFLDDKETKGEGEKVYKFLQKYIKSVPSHCMLIMYYVFGSDRDKPSTKVKRLDGVATLVRIDKLKGEELKNKVNKIFEKKGKIIGKTELAIFCNEVQSNLYIIENEVEKLCTYTGEREIKKEDIYILTPQKNENDIFNLVDAISQNNIKKSLEILNELIFRGEVHSHILYMIQRQYKLLLDVKLRVLNGEHKDKIVAELRLNPFICEKLISQCRSFSLNYLKSMVEESLRCEKNMKTMSLDLKTEIEMLIVKGAIIKKDA</sequence>
<dbReference type="InterPro" id="IPR008921">
    <property type="entry name" value="DNA_pol3_clamp-load_cplx_C"/>
</dbReference>
<dbReference type="GO" id="GO:0009360">
    <property type="term" value="C:DNA polymerase III complex"/>
    <property type="evidence" value="ECO:0007669"/>
    <property type="project" value="InterPro"/>
</dbReference>
<name>A0A4V6KE54_HATHI</name>
<evidence type="ECO:0000256" key="8">
    <source>
        <dbReference type="ARBA" id="ARBA00049244"/>
    </source>
</evidence>
<dbReference type="RefSeq" id="WP_138210290.1">
    <property type="nucleotide sequence ID" value="NZ_CBCRUQ010000005.1"/>
</dbReference>
<dbReference type="Gene3D" id="1.20.272.10">
    <property type="match status" value="1"/>
</dbReference>
<dbReference type="Gene3D" id="3.40.50.300">
    <property type="entry name" value="P-loop containing nucleotide triphosphate hydrolases"/>
    <property type="match status" value="1"/>
</dbReference>
<evidence type="ECO:0000256" key="7">
    <source>
        <dbReference type="ARBA" id="ARBA00034754"/>
    </source>
</evidence>
<dbReference type="SUPFAM" id="SSF48019">
    <property type="entry name" value="post-AAA+ oligomerization domain-like"/>
    <property type="match status" value="1"/>
</dbReference>
<keyword evidence="6" id="KW-0239">DNA-directed DNA polymerase</keyword>
<reference evidence="11 12" key="1">
    <citation type="submission" date="2019-05" db="EMBL/GenBank/DDBJ databases">
        <authorList>
            <consortium name="Pathogen Informatics"/>
        </authorList>
    </citation>
    <scope>NUCLEOTIDE SEQUENCE [LARGE SCALE GENOMIC DNA]</scope>
    <source>
        <strain evidence="11 12">NCTC503</strain>
    </source>
</reference>
<evidence type="ECO:0000256" key="5">
    <source>
        <dbReference type="ARBA" id="ARBA00022705"/>
    </source>
</evidence>
<dbReference type="AlphaFoldDB" id="A0A4V6KE54"/>
<keyword evidence="4" id="KW-0548">Nucleotidyltransferase</keyword>
<dbReference type="InterPro" id="IPR048466">
    <property type="entry name" value="DNA_pol3_delta-like_C"/>
</dbReference>
<dbReference type="InterPro" id="IPR010372">
    <property type="entry name" value="DNA_pol3_delta_N"/>
</dbReference>
<dbReference type="KEGG" id="hhw:NCTC503_01661"/>
<dbReference type="EMBL" id="LR590481">
    <property type="protein sequence ID" value="VTQ90737.1"/>
    <property type="molecule type" value="Genomic_DNA"/>
</dbReference>
<dbReference type="Proteomes" id="UP000308489">
    <property type="component" value="Chromosome 1"/>
</dbReference>
<keyword evidence="3" id="KW-0808">Transferase</keyword>
<evidence type="ECO:0000313" key="12">
    <source>
        <dbReference type="Proteomes" id="UP000308489"/>
    </source>
</evidence>
<evidence type="ECO:0000256" key="3">
    <source>
        <dbReference type="ARBA" id="ARBA00022679"/>
    </source>
</evidence>
<feature type="domain" description="DNA polymerase III delta N-terminal" evidence="9">
    <location>
        <begin position="20"/>
        <end position="146"/>
    </location>
</feature>
<evidence type="ECO:0000256" key="1">
    <source>
        <dbReference type="ARBA" id="ARBA00012417"/>
    </source>
</evidence>
<dbReference type="InterPro" id="IPR027417">
    <property type="entry name" value="P-loop_NTPase"/>
</dbReference>
<proteinExistence type="inferred from homology"/>
<evidence type="ECO:0000259" key="9">
    <source>
        <dbReference type="Pfam" id="PF06144"/>
    </source>
</evidence>
<dbReference type="EC" id="2.7.7.7" evidence="1"/>
<keyword evidence="5" id="KW-0235">DNA replication</keyword>
<evidence type="ECO:0000313" key="11">
    <source>
        <dbReference type="EMBL" id="VTQ90737.1"/>
    </source>
</evidence>
<dbReference type="InterPro" id="IPR005790">
    <property type="entry name" value="DNA_polIII_delta"/>
</dbReference>
<organism evidence="11 12">
    <name type="scientific">Hathewaya histolytica</name>
    <name type="common">Clostridium histolyticum</name>
    <dbReference type="NCBI Taxonomy" id="1498"/>
    <lineage>
        <taxon>Bacteria</taxon>
        <taxon>Bacillati</taxon>
        <taxon>Bacillota</taxon>
        <taxon>Clostridia</taxon>
        <taxon>Eubacteriales</taxon>
        <taxon>Clostridiaceae</taxon>
        <taxon>Hathewaya</taxon>
    </lineage>
</organism>
<dbReference type="PANTHER" id="PTHR34388:SF1">
    <property type="entry name" value="DNA POLYMERASE III SUBUNIT DELTA"/>
    <property type="match status" value="1"/>
</dbReference>
<feature type="domain" description="DNA polymerase III delta subunit-like C-terminal" evidence="10">
    <location>
        <begin position="218"/>
        <end position="337"/>
    </location>
</feature>
<dbReference type="Gene3D" id="1.10.8.60">
    <property type="match status" value="1"/>
</dbReference>
<dbReference type="GO" id="GO:0006261">
    <property type="term" value="P:DNA-templated DNA replication"/>
    <property type="evidence" value="ECO:0007669"/>
    <property type="project" value="TreeGrafter"/>
</dbReference>
<dbReference type="GO" id="GO:0003887">
    <property type="term" value="F:DNA-directed DNA polymerase activity"/>
    <property type="evidence" value="ECO:0007669"/>
    <property type="project" value="UniProtKB-KW"/>
</dbReference>
<evidence type="ECO:0000259" key="10">
    <source>
        <dbReference type="Pfam" id="PF21694"/>
    </source>
</evidence>
<evidence type="ECO:0000256" key="6">
    <source>
        <dbReference type="ARBA" id="ARBA00022932"/>
    </source>
</evidence>
<comment type="similarity">
    <text evidence="7">Belongs to the DNA polymerase HolA subunit family.</text>
</comment>
<dbReference type="Pfam" id="PF21694">
    <property type="entry name" value="DNA_pol3_delta_C"/>
    <property type="match status" value="1"/>
</dbReference>
<accession>A0A4V6KE54</accession>